<proteinExistence type="predicted"/>
<dbReference type="OrthoDB" id="9800776at2"/>
<dbReference type="Proteomes" id="UP000199473">
    <property type="component" value="Unassembled WGS sequence"/>
</dbReference>
<dbReference type="GO" id="GO:0051537">
    <property type="term" value="F:2 iron, 2 sulfur cluster binding"/>
    <property type="evidence" value="ECO:0007669"/>
    <property type="project" value="UniProtKB-KW"/>
</dbReference>
<dbReference type="PROSITE" id="PS51296">
    <property type="entry name" value="RIESKE"/>
    <property type="match status" value="1"/>
</dbReference>
<dbReference type="CDD" id="cd03467">
    <property type="entry name" value="Rieske"/>
    <property type="match status" value="1"/>
</dbReference>
<name>A0A1I4A861_9PROT</name>
<dbReference type="SUPFAM" id="SSF50022">
    <property type="entry name" value="ISP domain"/>
    <property type="match status" value="1"/>
</dbReference>
<evidence type="ECO:0000256" key="2">
    <source>
        <dbReference type="ARBA" id="ARBA00022723"/>
    </source>
</evidence>
<organism evidence="6 7">
    <name type="scientific">Falsiroseomonas stagni DSM 19981</name>
    <dbReference type="NCBI Taxonomy" id="1123062"/>
    <lineage>
        <taxon>Bacteria</taxon>
        <taxon>Pseudomonadati</taxon>
        <taxon>Pseudomonadota</taxon>
        <taxon>Alphaproteobacteria</taxon>
        <taxon>Acetobacterales</taxon>
        <taxon>Roseomonadaceae</taxon>
        <taxon>Falsiroseomonas</taxon>
    </lineage>
</organism>
<dbReference type="AlphaFoldDB" id="A0A1I4A861"/>
<keyword evidence="6" id="KW-0560">Oxidoreductase</keyword>
<dbReference type="GO" id="GO:0046872">
    <property type="term" value="F:metal ion binding"/>
    <property type="evidence" value="ECO:0007669"/>
    <property type="project" value="UniProtKB-KW"/>
</dbReference>
<keyword evidence="4" id="KW-0411">Iron-sulfur</keyword>
<feature type="domain" description="Rieske" evidence="5">
    <location>
        <begin position="9"/>
        <end position="113"/>
    </location>
</feature>
<evidence type="ECO:0000256" key="4">
    <source>
        <dbReference type="ARBA" id="ARBA00023014"/>
    </source>
</evidence>
<dbReference type="InterPro" id="IPR017941">
    <property type="entry name" value="Rieske_2Fe-2S"/>
</dbReference>
<keyword evidence="2" id="KW-0479">Metal-binding</keyword>
<dbReference type="PANTHER" id="PTHR40261">
    <property type="match status" value="1"/>
</dbReference>
<dbReference type="RefSeq" id="WP_092959370.1">
    <property type="nucleotide sequence ID" value="NZ_FOSQ01000003.1"/>
</dbReference>
<keyword evidence="6" id="KW-0223">Dioxygenase</keyword>
<evidence type="ECO:0000313" key="7">
    <source>
        <dbReference type="Proteomes" id="UP000199473"/>
    </source>
</evidence>
<keyword evidence="3" id="KW-0408">Iron</keyword>
<accession>A0A1I4A861</accession>
<sequence>MSEVSASERVLCRVEDIPDGESRGFAPAPGAFTGLFAIRRGASVLVYVNSCPHVGLPLDPAPNRFLDAKRAHIVCSAHGARFRIEDGECFSGPCYGESLEAVPVRIDAEGQVIVPAEAGL</sequence>
<dbReference type="STRING" id="1123062.SAMN02745775_103190"/>
<dbReference type="Gene3D" id="2.102.10.10">
    <property type="entry name" value="Rieske [2Fe-2S] iron-sulphur domain"/>
    <property type="match status" value="1"/>
</dbReference>
<evidence type="ECO:0000256" key="1">
    <source>
        <dbReference type="ARBA" id="ARBA00022714"/>
    </source>
</evidence>
<evidence type="ECO:0000313" key="6">
    <source>
        <dbReference type="EMBL" id="SFK52141.1"/>
    </source>
</evidence>
<gene>
    <name evidence="6" type="ORF">SAMN02745775_103190</name>
</gene>
<dbReference type="GO" id="GO:0051213">
    <property type="term" value="F:dioxygenase activity"/>
    <property type="evidence" value="ECO:0007669"/>
    <property type="project" value="UniProtKB-KW"/>
</dbReference>
<keyword evidence="1" id="KW-0001">2Fe-2S</keyword>
<dbReference type="InterPro" id="IPR036922">
    <property type="entry name" value="Rieske_2Fe-2S_sf"/>
</dbReference>
<evidence type="ECO:0000256" key="3">
    <source>
        <dbReference type="ARBA" id="ARBA00023004"/>
    </source>
</evidence>
<dbReference type="Pfam" id="PF00355">
    <property type="entry name" value="Rieske"/>
    <property type="match status" value="1"/>
</dbReference>
<protein>
    <submittedName>
        <fullName evidence="6">Ferredoxin subunit of nitrite reductase or a ring-hydroxylating dioxygenase</fullName>
    </submittedName>
</protein>
<dbReference type="EMBL" id="FOSQ01000003">
    <property type="protein sequence ID" value="SFK52141.1"/>
    <property type="molecule type" value="Genomic_DNA"/>
</dbReference>
<reference evidence="6 7" key="1">
    <citation type="submission" date="2016-10" db="EMBL/GenBank/DDBJ databases">
        <authorList>
            <person name="de Groot N.N."/>
        </authorList>
    </citation>
    <scope>NUCLEOTIDE SEQUENCE [LARGE SCALE GENOMIC DNA]</scope>
    <source>
        <strain evidence="6 7">DSM 19981</strain>
    </source>
</reference>
<dbReference type="PANTHER" id="PTHR40261:SF1">
    <property type="entry name" value="RIESKE DOMAIN-CONTAINING PROTEIN"/>
    <property type="match status" value="1"/>
</dbReference>
<keyword evidence="7" id="KW-1185">Reference proteome</keyword>
<evidence type="ECO:0000259" key="5">
    <source>
        <dbReference type="PROSITE" id="PS51296"/>
    </source>
</evidence>